<feature type="compositionally biased region" description="Low complexity" evidence="1">
    <location>
        <begin position="834"/>
        <end position="873"/>
    </location>
</feature>
<organism evidence="4 5">
    <name type="scientific">Saxophila tyrrhenica</name>
    <dbReference type="NCBI Taxonomy" id="1690608"/>
    <lineage>
        <taxon>Eukaryota</taxon>
        <taxon>Fungi</taxon>
        <taxon>Dikarya</taxon>
        <taxon>Ascomycota</taxon>
        <taxon>Pezizomycotina</taxon>
        <taxon>Dothideomycetes</taxon>
        <taxon>Dothideomycetidae</taxon>
        <taxon>Mycosphaerellales</taxon>
        <taxon>Extremaceae</taxon>
        <taxon>Saxophila</taxon>
    </lineage>
</organism>
<evidence type="ECO:0000313" key="5">
    <source>
        <dbReference type="Proteomes" id="UP001337655"/>
    </source>
</evidence>
<dbReference type="RefSeq" id="XP_064658473.1">
    <property type="nucleotide sequence ID" value="XM_064803558.1"/>
</dbReference>
<keyword evidence="2" id="KW-0472">Membrane</keyword>
<keyword evidence="2" id="KW-1133">Transmembrane helix</keyword>
<feature type="compositionally biased region" description="Polar residues" evidence="1">
    <location>
        <begin position="722"/>
        <end position="764"/>
    </location>
</feature>
<reference evidence="4 5" key="1">
    <citation type="submission" date="2023-08" db="EMBL/GenBank/DDBJ databases">
        <title>Black Yeasts Isolated from many extreme environments.</title>
        <authorList>
            <person name="Coleine C."/>
            <person name="Stajich J.E."/>
            <person name="Selbmann L."/>
        </authorList>
    </citation>
    <scope>NUCLEOTIDE SEQUENCE [LARGE SCALE GENOMIC DNA]</scope>
    <source>
        <strain evidence="4 5">CCFEE 5935</strain>
    </source>
</reference>
<evidence type="ECO:0000256" key="1">
    <source>
        <dbReference type="SAM" id="MobiDB-lite"/>
    </source>
</evidence>
<evidence type="ECO:0000259" key="3">
    <source>
        <dbReference type="Pfam" id="PF24086"/>
    </source>
</evidence>
<keyword evidence="2" id="KW-0812">Transmembrane</keyword>
<proteinExistence type="predicted"/>
<evidence type="ECO:0000313" key="4">
    <source>
        <dbReference type="EMBL" id="KAK5169007.1"/>
    </source>
</evidence>
<feature type="region of interest" description="Disordered" evidence="1">
    <location>
        <begin position="61"/>
        <end position="108"/>
    </location>
</feature>
<dbReference type="Pfam" id="PF24086">
    <property type="entry name" value="DUF7371"/>
    <property type="match status" value="1"/>
</dbReference>
<accession>A0AAV9PBG8</accession>
<feature type="transmembrane region" description="Helical" evidence="2">
    <location>
        <begin position="188"/>
        <end position="211"/>
    </location>
</feature>
<keyword evidence="5" id="KW-1185">Reference proteome</keyword>
<sequence length="1083" mass="112885">MRNTLAAVALTAPAHRSFPASKQANIAQHNQQNSAYLATHLAMAKINNTFNNWWPRPPKLRLSPRSRRIQRQESAGTVSPGRVISKAERSSRQSSRNDSAISSLDGPTDKELDAAWEEWEAHDRALGTLGHRIVEWLHHLFFQSLTDTLPWLRRWCRQIDEHYAPEVCVATLDRLRDDRKAWRSLRALLLMSILVLTVFGSLYSLVEYLLLVTRASACNTTSISTVFIPITETITAGMTSLSSSALVSPASGNNTSVASALPYTSTSTQTVTSFVTVGPSTSGSTLPFVYTVDPSGSTVWVNGVSPTSGVSLVTATTSVFITPSLEATDSTPSISTTLTAVPDNEAVSITVPTYTSTEYSFVSPDITTTSTSTSTHFVTYTLTEAQSAPIGSSARSSFPGMASGGWNASTSTTAILMPAAASSVEPEMSTLTSVYFTPASSEQSTSTTTTYLTSTIAVRYTTTIFPSGPSEVGSGYVTTITALPVTIGGYTSSPSLSPAESEAPTSPSPLSSASSTPTSSAVGAITATISSPMSTANPLSSMSTSSSLSSAQSSISTSTLNTTLTFASSMQPSGVSASSQNVTSAIGTAPLSSLSSCSSQVQVNTTGTVPPMATTSSAPSLVPYTMSPISSPVSSSTIAPSNSSSVARGVSASSASSVVSSNCTSVSVQAGSTGKASTLSTGSKGTASLTISYSTNSSTRATSISKTRASLSPAETPPGGVSSASTTSSHTNPVSQYDPTVSSALPTKSGATAPSSSDMTSLAVTTSSSTRGASPSRSGRSSGQSSSSTLNSSTTKRTTAQPRSSTKSSAGTTSSTSTASSGSKNESLTRQPQTMTTTRSVTSSSHTSAHSSSANITSSNPFPAPSATATPSAGCGEHGRFMMDFDDLPNFTPSDENNTDITQAPPILSPYHHLAFSDGYVYAPEPSEPYTPKSSPHLAVFLGNASGIRSKHPDNGDYIKPGEIGDGPRESMSAYWFDAFNAWFGCDNRGPQPCVLVFSAYTWGLATKIEALTFQHNATVPACRRSEDCQLQKVDLPTSFRGLTGLQMQAFVGDEQRMFFMDDLALRWSNNSCAAGLQRQNSQ</sequence>
<dbReference type="Proteomes" id="UP001337655">
    <property type="component" value="Unassembled WGS sequence"/>
</dbReference>
<feature type="region of interest" description="Disordered" evidence="1">
    <location>
        <begin position="493"/>
        <end position="518"/>
    </location>
</feature>
<feature type="region of interest" description="Disordered" evidence="1">
    <location>
        <begin position="670"/>
        <end position="885"/>
    </location>
</feature>
<gene>
    <name evidence="4" type="ORF">LTR77_006316</name>
</gene>
<comment type="caution">
    <text evidence="4">The sequence shown here is derived from an EMBL/GenBank/DDBJ whole genome shotgun (WGS) entry which is preliminary data.</text>
</comment>
<dbReference type="InterPro" id="IPR055795">
    <property type="entry name" value="DUF7371"/>
</dbReference>
<feature type="domain" description="DUF7371" evidence="3">
    <location>
        <begin position="877"/>
        <end position="1079"/>
    </location>
</feature>
<feature type="compositionally biased region" description="Polar residues" evidence="1">
    <location>
        <begin position="92"/>
        <end position="102"/>
    </location>
</feature>
<name>A0AAV9PBG8_9PEZI</name>
<evidence type="ECO:0000256" key="2">
    <source>
        <dbReference type="SAM" id="Phobius"/>
    </source>
</evidence>
<dbReference type="EMBL" id="JAVRRT010000009">
    <property type="protein sequence ID" value="KAK5169007.1"/>
    <property type="molecule type" value="Genomic_DNA"/>
</dbReference>
<feature type="compositionally biased region" description="Low complexity" evidence="1">
    <location>
        <begin position="765"/>
        <end position="824"/>
    </location>
</feature>
<dbReference type="GeneID" id="89927656"/>
<protein>
    <recommendedName>
        <fullName evidence="3">DUF7371 domain-containing protein</fullName>
    </recommendedName>
</protein>
<dbReference type="AlphaFoldDB" id="A0AAV9PBG8"/>
<feature type="compositionally biased region" description="Polar residues" evidence="1">
    <location>
        <begin position="670"/>
        <end position="710"/>
    </location>
</feature>